<evidence type="ECO:0000313" key="17">
    <source>
        <dbReference type="EMBL" id="PWJ89821.1"/>
    </source>
</evidence>
<evidence type="ECO:0000256" key="1">
    <source>
        <dbReference type="ARBA" id="ARBA00004141"/>
    </source>
</evidence>
<dbReference type="GO" id="GO:0015293">
    <property type="term" value="F:symporter activity"/>
    <property type="evidence" value="ECO:0007669"/>
    <property type="project" value="UniProtKB-UniRule"/>
</dbReference>
<evidence type="ECO:0000256" key="3">
    <source>
        <dbReference type="ARBA" id="ARBA00022448"/>
    </source>
</evidence>
<dbReference type="Pfam" id="PF02705">
    <property type="entry name" value="K_trans"/>
    <property type="match status" value="1"/>
</dbReference>
<feature type="transmembrane region" description="Helical" evidence="13">
    <location>
        <begin position="261"/>
        <end position="283"/>
    </location>
</feature>
<evidence type="ECO:0000259" key="16">
    <source>
        <dbReference type="Pfam" id="PF22776"/>
    </source>
</evidence>
<keyword evidence="6 13" id="KW-0633">Potassium transport</keyword>
<feature type="transmembrane region" description="Helical" evidence="13">
    <location>
        <begin position="156"/>
        <end position="174"/>
    </location>
</feature>
<feature type="transmembrane region" description="Helical" evidence="13">
    <location>
        <begin position="303"/>
        <end position="328"/>
    </location>
</feature>
<proteinExistence type="inferred from homology"/>
<feature type="region of interest" description="Disordered" evidence="14">
    <location>
        <begin position="1"/>
        <end position="21"/>
    </location>
</feature>
<dbReference type="PANTHER" id="PTHR30540">
    <property type="entry name" value="OSMOTIC STRESS POTASSIUM TRANSPORTER"/>
    <property type="match status" value="1"/>
</dbReference>
<dbReference type="Proteomes" id="UP000245631">
    <property type="component" value="Unassembled WGS sequence"/>
</dbReference>
<dbReference type="AlphaFoldDB" id="A0A8E2WA35"/>
<dbReference type="HAMAP" id="MF_01522">
    <property type="entry name" value="Kup"/>
    <property type="match status" value="1"/>
</dbReference>
<comment type="subcellular location">
    <subcellularLocation>
        <location evidence="13">Cell membrane</location>
        <topology evidence="13">Multi-pass membrane protein</topology>
    </subcellularLocation>
    <subcellularLocation>
        <location evidence="1">Membrane</location>
        <topology evidence="1">Multi-pass membrane protein</topology>
    </subcellularLocation>
</comment>
<evidence type="ECO:0000256" key="2">
    <source>
        <dbReference type="ARBA" id="ARBA00007019"/>
    </source>
</evidence>
<evidence type="ECO:0000256" key="6">
    <source>
        <dbReference type="ARBA" id="ARBA00022538"/>
    </source>
</evidence>
<feature type="domain" description="K+ potassium transporter C-terminal" evidence="16">
    <location>
        <begin position="491"/>
        <end position="639"/>
    </location>
</feature>
<evidence type="ECO:0000256" key="14">
    <source>
        <dbReference type="SAM" id="MobiDB-lite"/>
    </source>
</evidence>
<dbReference type="GO" id="GO:0015079">
    <property type="term" value="F:potassium ion transmembrane transporter activity"/>
    <property type="evidence" value="ECO:0007669"/>
    <property type="project" value="UniProtKB-UniRule"/>
</dbReference>
<gene>
    <name evidence="13" type="primary">kup</name>
    <name evidence="17" type="ORF">C8D77_106144</name>
</gene>
<dbReference type="GeneID" id="61053778"/>
<dbReference type="Pfam" id="PF22776">
    <property type="entry name" value="K_trans_C"/>
    <property type="match status" value="1"/>
</dbReference>
<feature type="transmembrane region" description="Helical" evidence="13">
    <location>
        <begin position="414"/>
        <end position="434"/>
    </location>
</feature>
<feature type="domain" description="K+ potassium transporter integral membrane" evidence="15">
    <location>
        <begin position="29"/>
        <end position="477"/>
    </location>
</feature>
<feature type="transmembrane region" description="Helical" evidence="13">
    <location>
        <begin position="219"/>
        <end position="249"/>
    </location>
</feature>
<keyword evidence="3 13" id="KW-0813">Transport</keyword>
<keyword evidence="9 13" id="KW-0630">Potassium</keyword>
<dbReference type="InterPro" id="IPR053952">
    <property type="entry name" value="K_trans_C"/>
</dbReference>
<dbReference type="EMBL" id="QGGH01000006">
    <property type="protein sequence ID" value="PWJ89821.1"/>
    <property type="molecule type" value="Genomic_DNA"/>
</dbReference>
<keyword evidence="10 13" id="KW-1133">Transmembrane helix</keyword>
<evidence type="ECO:0000256" key="11">
    <source>
        <dbReference type="ARBA" id="ARBA00023065"/>
    </source>
</evidence>
<comment type="similarity">
    <text evidence="2 13">Belongs to the HAK/KUP transporter (TC 2.A.72) family.</text>
</comment>
<evidence type="ECO:0000256" key="8">
    <source>
        <dbReference type="ARBA" id="ARBA00022847"/>
    </source>
</evidence>
<evidence type="ECO:0000256" key="9">
    <source>
        <dbReference type="ARBA" id="ARBA00022958"/>
    </source>
</evidence>
<keyword evidence="12 13" id="KW-0472">Membrane</keyword>
<evidence type="ECO:0000256" key="7">
    <source>
        <dbReference type="ARBA" id="ARBA00022692"/>
    </source>
</evidence>
<keyword evidence="4 13" id="KW-1003">Cell membrane</keyword>
<dbReference type="RefSeq" id="WP_109668062.1">
    <property type="nucleotide sequence ID" value="NZ_QGGH01000006.1"/>
</dbReference>
<organism evidence="17 18">
    <name type="scientific">Rhizobium loti</name>
    <name type="common">Mesorhizobium loti</name>
    <dbReference type="NCBI Taxonomy" id="381"/>
    <lineage>
        <taxon>Bacteria</taxon>
        <taxon>Pseudomonadati</taxon>
        <taxon>Pseudomonadota</taxon>
        <taxon>Alphaproteobacteria</taxon>
        <taxon>Hyphomicrobiales</taxon>
        <taxon>Phyllobacteriaceae</taxon>
        <taxon>Mesorhizobium</taxon>
    </lineage>
</organism>
<feature type="transmembrane region" description="Helical" evidence="13">
    <location>
        <begin position="440"/>
        <end position="458"/>
    </location>
</feature>
<feature type="transmembrane region" description="Helical" evidence="13">
    <location>
        <begin position="381"/>
        <end position="402"/>
    </location>
</feature>
<evidence type="ECO:0000256" key="12">
    <source>
        <dbReference type="ARBA" id="ARBA00023136"/>
    </source>
</evidence>
<sequence>MALTNAGSEAEPVEQSSHPEVEQHSTKVLMLGALGVVYGDIGTSPIYAFREALHASSGGNVADRGDILGVLSLIIWSLTITVTVKYIMFVLRADNRGEGGVLSLMALARGSFPTRSAIILAIGIVGASLFFGDAVITPAISVLSAVEGMNVVTPAFQPYVVPLTLVILAMVFAVQRFGTGGVGLVFGPVTAVWFLAIGLSGLNHIIADPEILWAISPHYIVAFLINSPDVAFVTVGAVFLAVTGAEALYADLGHFGRKPIVLAWLAIVFPCLLLNYAGQGAFVLANGGVVGHPFFEMNGGWTLIPMVVLATAATVIASQAVISGAFSLTRQAVQLNMLPRLEILHTSEKQSGQIYMPRVNLLLALVVMMLVVGFGESSRLASAYGISVTGNMLVTTTLLFVIMMRIWKWNLWPAVALTSLFAFIDIGFFASNIVKVFEGGWASLAVAFAVIMAMWTWVRGSRYLFDKTRRNEIPLDFLAGNLLKKKPQLVSGTAVFLTSDPLSAPTALMHSLKHYKVLHEQNVILSVVTAPQPVVPDSDRVKMETVNELFMRVTLTFGYMEQPNIPRALAICRKQGWKFDIMTTSFFLSRRSLKASPNSGMPLWQDRLFIGLARTAADATEYFQIPTGRVVEIGTQVAI</sequence>
<evidence type="ECO:0000256" key="13">
    <source>
        <dbReference type="HAMAP-Rule" id="MF_01522"/>
    </source>
</evidence>
<name>A0A8E2WA35_RHILI</name>
<dbReference type="PANTHER" id="PTHR30540:SF79">
    <property type="entry name" value="LOW AFFINITY POTASSIUM TRANSPORT SYSTEM PROTEIN KUP"/>
    <property type="match status" value="1"/>
</dbReference>
<keyword evidence="7 13" id="KW-0812">Transmembrane</keyword>
<keyword evidence="8 13" id="KW-0769">Symport</keyword>
<comment type="caution">
    <text evidence="17">The sequence shown here is derived from an EMBL/GenBank/DDBJ whole genome shotgun (WGS) entry which is preliminary data.</text>
</comment>
<evidence type="ECO:0000256" key="4">
    <source>
        <dbReference type="ARBA" id="ARBA00022475"/>
    </source>
</evidence>
<evidence type="ECO:0000259" key="15">
    <source>
        <dbReference type="Pfam" id="PF02705"/>
    </source>
</evidence>
<comment type="catalytic activity">
    <reaction evidence="13">
        <text>K(+)(in) + H(+)(in) = K(+)(out) + H(+)(out)</text>
        <dbReference type="Rhea" id="RHEA:28490"/>
        <dbReference type="ChEBI" id="CHEBI:15378"/>
        <dbReference type="ChEBI" id="CHEBI:29103"/>
    </reaction>
</comment>
<reference evidence="17 18" key="1">
    <citation type="submission" date="2018-05" db="EMBL/GenBank/DDBJ databases">
        <title>Genomic Encyclopedia of Type Strains, Phase IV (KMG-IV): sequencing the most valuable type-strain genomes for metagenomic binning, comparative biology and taxonomic classification.</title>
        <authorList>
            <person name="Goeker M."/>
        </authorList>
    </citation>
    <scope>NUCLEOTIDE SEQUENCE [LARGE SCALE GENOMIC DNA]</scope>
    <source>
        <strain evidence="17 18">DSM 2626</strain>
    </source>
</reference>
<evidence type="ECO:0000256" key="10">
    <source>
        <dbReference type="ARBA" id="ARBA00022989"/>
    </source>
</evidence>
<feature type="transmembrane region" description="Helical" evidence="13">
    <location>
        <begin position="359"/>
        <end position="375"/>
    </location>
</feature>
<dbReference type="GO" id="GO:0005886">
    <property type="term" value="C:plasma membrane"/>
    <property type="evidence" value="ECO:0007669"/>
    <property type="project" value="UniProtKB-SubCell"/>
</dbReference>
<comment type="function">
    <text evidence="13">Transport of potassium into the cell. Likely operates as a K(+):H(+) symporter.</text>
</comment>
<dbReference type="InterPro" id="IPR023051">
    <property type="entry name" value="Kup"/>
</dbReference>
<keyword evidence="11 13" id="KW-0406">Ion transport</keyword>
<dbReference type="InterPro" id="IPR053951">
    <property type="entry name" value="K_trans_N"/>
</dbReference>
<keyword evidence="5" id="KW-0997">Cell inner membrane</keyword>
<protein>
    <recommendedName>
        <fullName evidence="13">Probable potassium transport system protein Kup</fullName>
    </recommendedName>
</protein>
<accession>A0A8E2WA35</accession>
<feature type="transmembrane region" description="Helical" evidence="13">
    <location>
        <begin position="181"/>
        <end position="207"/>
    </location>
</feature>
<feature type="transmembrane region" description="Helical" evidence="13">
    <location>
        <begin position="67"/>
        <end position="91"/>
    </location>
</feature>
<dbReference type="InterPro" id="IPR003855">
    <property type="entry name" value="K+_transporter"/>
</dbReference>
<evidence type="ECO:0000256" key="5">
    <source>
        <dbReference type="ARBA" id="ARBA00022519"/>
    </source>
</evidence>
<evidence type="ECO:0000313" key="18">
    <source>
        <dbReference type="Proteomes" id="UP000245631"/>
    </source>
</evidence>
<feature type="transmembrane region" description="Helical" evidence="13">
    <location>
        <begin position="112"/>
        <end position="136"/>
    </location>
</feature>